<evidence type="ECO:0000313" key="1">
    <source>
        <dbReference type="EMBL" id="KAL0107160.1"/>
    </source>
</evidence>
<evidence type="ECO:0000313" key="2">
    <source>
        <dbReference type="Proteomes" id="UP001430953"/>
    </source>
</evidence>
<reference evidence="1 2" key="1">
    <citation type="submission" date="2023-03" db="EMBL/GenBank/DDBJ databases">
        <title>High recombination rates correlate with genetic variation in Cardiocondyla obscurior ants.</title>
        <authorList>
            <person name="Errbii M."/>
        </authorList>
    </citation>
    <scope>NUCLEOTIDE SEQUENCE [LARGE SCALE GENOMIC DNA]</scope>
    <source>
        <strain evidence="1">Alpha-2009</strain>
        <tissue evidence="1">Whole body</tissue>
    </source>
</reference>
<name>A0AAW2EYW7_9HYME</name>
<protein>
    <submittedName>
        <fullName evidence="1">Uncharacterized protein</fullName>
    </submittedName>
</protein>
<accession>A0AAW2EYW7</accession>
<proteinExistence type="predicted"/>
<dbReference type="Proteomes" id="UP001430953">
    <property type="component" value="Unassembled WGS sequence"/>
</dbReference>
<gene>
    <name evidence="1" type="ORF">PUN28_015584</name>
</gene>
<keyword evidence="2" id="KW-1185">Reference proteome</keyword>
<dbReference type="EMBL" id="JADYXP020000017">
    <property type="protein sequence ID" value="KAL0107160.1"/>
    <property type="molecule type" value="Genomic_DNA"/>
</dbReference>
<organism evidence="1 2">
    <name type="scientific">Cardiocondyla obscurior</name>
    <dbReference type="NCBI Taxonomy" id="286306"/>
    <lineage>
        <taxon>Eukaryota</taxon>
        <taxon>Metazoa</taxon>
        <taxon>Ecdysozoa</taxon>
        <taxon>Arthropoda</taxon>
        <taxon>Hexapoda</taxon>
        <taxon>Insecta</taxon>
        <taxon>Pterygota</taxon>
        <taxon>Neoptera</taxon>
        <taxon>Endopterygota</taxon>
        <taxon>Hymenoptera</taxon>
        <taxon>Apocrita</taxon>
        <taxon>Aculeata</taxon>
        <taxon>Formicoidea</taxon>
        <taxon>Formicidae</taxon>
        <taxon>Myrmicinae</taxon>
        <taxon>Cardiocondyla</taxon>
    </lineage>
</organism>
<comment type="caution">
    <text evidence="1">The sequence shown here is derived from an EMBL/GenBank/DDBJ whole genome shotgun (WGS) entry which is preliminary data.</text>
</comment>
<dbReference type="AlphaFoldDB" id="A0AAW2EYW7"/>
<sequence>MRLTVKGGHVESPCVSSRQGASKFRINRVRSEKKKYIYISFSLFFSRISDREIYYCKCKFARKRRVLIRRHREVPLQLSLCVSYKLNVQLGRTFINVTTARLQGDVCSQET</sequence>